<dbReference type="SUPFAM" id="SSF53474">
    <property type="entry name" value="alpha/beta-Hydrolases"/>
    <property type="match status" value="2"/>
</dbReference>
<dbReference type="InterPro" id="IPR029058">
    <property type="entry name" value="AB_hydrolase_fold"/>
</dbReference>
<accession>A0ABV9LYV6</accession>
<name>A0ABV9LYV6_9ALTE</name>
<dbReference type="RefSeq" id="WP_382410562.1">
    <property type="nucleotide sequence ID" value="NZ_JBHSGU010000025.1"/>
</dbReference>
<feature type="non-terminal residue" evidence="2">
    <location>
        <position position="1"/>
    </location>
</feature>
<protein>
    <recommendedName>
        <fullName evidence="4">Alpha/beta hydrolase</fullName>
    </recommendedName>
</protein>
<organism evidence="2 3">
    <name type="scientific">Glaciecola siphonariae</name>
    <dbReference type="NCBI Taxonomy" id="521012"/>
    <lineage>
        <taxon>Bacteria</taxon>
        <taxon>Pseudomonadati</taxon>
        <taxon>Pseudomonadota</taxon>
        <taxon>Gammaproteobacteria</taxon>
        <taxon>Alteromonadales</taxon>
        <taxon>Alteromonadaceae</taxon>
        <taxon>Glaciecola</taxon>
    </lineage>
</organism>
<evidence type="ECO:0000313" key="3">
    <source>
        <dbReference type="Proteomes" id="UP001595897"/>
    </source>
</evidence>
<dbReference type="Gene3D" id="3.40.50.1820">
    <property type="entry name" value="alpha/beta hydrolase"/>
    <property type="match status" value="1"/>
</dbReference>
<dbReference type="Proteomes" id="UP001595897">
    <property type="component" value="Unassembled WGS sequence"/>
</dbReference>
<sequence length="221" mass="23492">EQTATQSAVAPGSTNGGGTPQYDGTYFFGGAGMDGEYIDDMAAAMGEAGISDVHTVDSERWSMNSGIDAAIGVLALNEEVDLGNRVHTTPERLINKGDGEGQFNLVGYSYGSLVAAQVAMTRVKKGGNVDNLVLIGAPIAKSFLTTLRATKGIRNVIVKDLTRHGDPIRAGMSGWDVIRSAPQLGYQMTQGSGHFYYAPSNQTGMNRRRQLAKDLYDGGLR</sequence>
<feature type="region of interest" description="Disordered" evidence="1">
    <location>
        <begin position="1"/>
        <end position="21"/>
    </location>
</feature>
<evidence type="ECO:0000256" key="1">
    <source>
        <dbReference type="SAM" id="MobiDB-lite"/>
    </source>
</evidence>
<reference evidence="3" key="1">
    <citation type="journal article" date="2019" name="Int. J. Syst. Evol. Microbiol.">
        <title>The Global Catalogue of Microorganisms (GCM) 10K type strain sequencing project: providing services to taxonomists for standard genome sequencing and annotation.</title>
        <authorList>
            <consortium name="The Broad Institute Genomics Platform"/>
            <consortium name="The Broad Institute Genome Sequencing Center for Infectious Disease"/>
            <person name="Wu L."/>
            <person name="Ma J."/>
        </authorList>
    </citation>
    <scope>NUCLEOTIDE SEQUENCE [LARGE SCALE GENOMIC DNA]</scope>
    <source>
        <strain evidence="3">KACC 12507</strain>
    </source>
</reference>
<gene>
    <name evidence="2" type="ORF">ACFO4O_16590</name>
</gene>
<keyword evidence="3" id="KW-1185">Reference proteome</keyword>
<comment type="caution">
    <text evidence="2">The sequence shown here is derived from an EMBL/GenBank/DDBJ whole genome shotgun (WGS) entry which is preliminary data.</text>
</comment>
<evidence type="ECO:0008006" key="4">
    <source>
        <dbReference type="Google" id="ProtNLM"/>
    </source>
</evidence>
<proteinExistence type="predicted"/>
<evidence type="ECO:0000313" key="2">
    <source>
        <dbReference type="EMBL" id="MFC4701772.1"/>
    </source>
</evidence>
<dbReference type="EMBL" id="JBHSGU010000025">
    <property type="protein sequence ID" value="MFC4701772.1"/>
    <property type="molecule type" value="Genomic_DNA"/>
</dbReference>